<comment type="caution">
    <text evidence="7">The sequence shown here is derived from an EMBL/GenBank/DDBJ whole genome shotgun (WGS) entry which is preliminary data.</text>
</comment>
<evidence type="ECO:0000313" key="7">
    <source>
        <dbReference type="EMBL" id="KAB2823611.1"/>
    </source>
</evidence>
<keyword evidence="3 6" id="KW-0963">Cytoplasm</keyword>
<sequence length="139" mass="15355">MKKNTLLNADLSHCIATLGHTDEITICDAGLPIPAPSKRIDLALIKGIPTFIDTVKATLSEMQIEGVILAEEFKTISPECHAELLRLIEIEEALREKPIAISYLPHETFKTRTHQSKAIVRTGECTPYANVIFQSGVVF</sequence>
<evidence type="ECO:0000256" key="1">
    <source>
        <dbReference type="ARBA" id="ARBA00000223"/>
    </source>
</evidence>
<comment type="catalytic activity">
    <reaction evidence="1 6">
        <text>beta-D-ribopyranose = beta-D-ribofuranose</text>
        <dbReference type="Rhea" id="RHEA:25432"/>
        <dbReference type="ChEBI" id="CHEBI:27476"/>
        <dbReference type="ChEBI" id="CHEBI:47002"/>
        <dbReference type="EC" id="5.4.99.62"/>
    </reaction>
</comment>
<dbReference type="GO" id="GO:0062193">
    <property type="term" value="F:D-ribose pyranase activity"/>
    <property type="evidence" value="ECO:0007669"/>
    <property type="project" value="UniProtKB-EC"/>
</dbReference>
<dbReference type="Gene3D" id="3.40.1650.10">
    <property type="entry name" value="RbsD-like domain"/>
    <property type="match status" value="1"/>
</dbReference>
<dbReference type="Proteomes" id="UP000434870">
    <property type="component" value="Unassembled WGS sequence"/>
</dbReference>
<feature type="binding site" evidence="6">
    <location>
        <position position="28"/>
    </location>
    <ligand>
        <name>substrate</name>
    </ligand>
</feature>
<dbReference type="RefSeq" id="WP_151656098.1">
    <property type="nucleotide sequence ID" value="NZ_WBVP01000019.1"/>
</dbReference>
<organism evidence="7 8">
    <name type="scientific">Aliivibrio finisterrensis</name>
    <dbReference type="NCBI Taxonomy" id="511998"/>
    <lineage>
        <taxon>Bacteria</taxon>
        <taxon>Pseudomonadati</taxon>
        <taxon>Pseudomonadota</taxon>
        <taxon>Gammaproteobacteria</taxon>
        <taxon>Vibrionales</taxon>
        <taxon>Vibrionaceae</taxon>
        <taxon>Aliivibrio</taxon>
    </lineage>
</organism>
<dbReference type="UniPathway" id="UPA00916">
    <property type="reaction ID" value="UER00888"/>
</dbReference>
<dbReference type="PANTHER" id="PTHR37831">
    <property type="entry name" value="D-RIBOSE PYRANASE"/>
    <property type="match status" value="1"/>
</dbReference>
<dbReference type="GO" id="GO:0048029">
    <property type="term" value="F:monosaccharide binding"/>
    <property type="evidence" value="ECO:0007669"/>
    <property type="project" value="InterPro"/>
</dbReference>
<feature type="binding site" evidence="6">
    <location>
        <begin position="128"/>
        <end position="130"/>
    </location>
    <ligand>
        <name>substrate</name>
    </ligand>
</feature>
<dbReference type="AlphaFoldDB" id="A0A6N6RPZ9"/>
<dbReference type="SUPFAM" id="SSF102546">
    <property type="entry name" value="RbsD-like"/>
    <property type="match status" value="1"/>
</dbReference>
<evidence type="ECO:0000256" key="5">
    <source>
        <dbReference type="ARBA" id="ARBA00023277"/>
    </source>
</evidence>
<feature type="active site" description="Proton donor" evidence="6">
    <location>
        <position position="20"/>
    </location>
</feature>
<keyword evidence="5 6" id="KW-0119">Carbohydrate metabolism</keyword>
<comment type="pathway">
    <text evidence="6">Carbohydrate metabolism; D-ribose degradation; D-ribose 5-phosphate from beta-D-ribopyranose: step 1/2.</text>
</comment>
<evidence type="ECO:0000256" key="6">
    <source>
        <dbReference type="HAMAP-Rule" id="MF_01661"/>
    </source>
</evidence>
<dbReference type="EMBL" id="WBVP01000019">
    <property type="protein sequence ID" value="KAB2823611.1"/>
    <property type="molecule type" value="Genomic_DNA"/>
</dbReference>
<dbReference type="GO" id="GO:0016872">
    <property type="term" value="F:intramolecular lyase activity"/>
    <property type="evidence" value="ECO:0007669"/>
    <property type="project" value="UniProtKB-UniRule"/>
</dbReference>
<feature type="binding site" evidence="6">
    <location>
        <position position="106"/>
    </location>
    <ligand>
        <name>substrate</name>
    </ligand>
</feature>
<dbReference type="EC" id="5.4.99.62" evidence="2 6"/>
<dbReference type="Pfam" id="PF05025">
    <property type="entry name" value="RbsD_FucU"/>
    <property type="match status" value="1"/>
</dbReference>
<dbReference type="GO" id="GO:0019303">
    <property type="term" value="P:D-ribose catabolic process"/>
    <property type="evidence" value="ECO:0007669"/>
    <property type="project" value="UniProtKB-UniRule"/>
</dbReference>
<name>A0A6N6RPZ9_9GAMM</name>
<comment type="subunit">
    <text evidence="6">Homodecamer.</text>
</comment>
<dbReference type="InterPro" id="IPR023064">
    <property type="entry name" value="D-ribose_pyranase"/>
</dbReference>
<gene>
    <name evidence="6 7" type="primary">rbsD</name>
    <name evidence="7" type="ORF">F8B77_14520</name>
</gene>
<dbReference type="GO" id="GO:0005829">
    <property type="term" value="C:cytosol"/>
    <property type="evidence" value="ECO:0007669"/>
    <property type="project" value="TreeGrafter"/>
</dbReference>
<dbReference type="PANTHER" id="PTHR37831:SF1">
    <property type="entry name" value="D-RIBOSE PYRANASE"/>
    <property type="match status" value="1"/>
</dbReference>
<evidence type="ECO:0000313" key="8">
    <source>
        <dbReference type="Proteomes" id="UP000434870"/>
    </source>
</evidence>
<protein>
    <recommendedName>
        <fullName evidence="2 6">D-ribose pyranase</fullName>
        <ecNumber evidence="2 6">5.4.99.62</ecNumber>
    </recommendedName>
</protein>
<comment type="similarity">
    <text evidence="6">Belongs to the RbsD / FucU family. RbsD subfamily.</text>
</comment>
<comment type="function">
    <text evidence="6">Catalyzes the interconversion of beta-pyran and beta-furan forms of D-ribose.</text>
</comment>
<comment type="subcellular location">
    <subcellularLocation>
        <location evidence="6">Cytoplasm</location>
    </subcellularLocation>
</comment>
<dbReference type="InterPro" id="IPR023750">
    <property type="entry name" value="RbsD-like_sf"/>
</dbReference>
<evidence type="ECO:0000256" key="4">
    <source>
        <dbReference type="ARBA" id="ARBA00023235"/>
    </source>
</evidence>
<reference evidence="7 8" key="1">
    <citation type="submission" date="2019-09" db="EMBL/GenBank/DDBJ databases">
        <title>Genome of Aliivibrio finisterrensis LMG 23869 (type strain).</title>
        <authorList>
            <person name="Bowman J.P."/>
        </authorList>
    </citation>
    <scope>NUCLEOTIDE SEQUENCE [LARGE SCALE GENOMIC DNA]</scope>
    <source>
        <strain evidence="7 8">LMG 23869</strain>
    </source>
</reference>
<proteinExistence type="inferred from homology"/>
<dbReference type="HAMAP" id="MF_01661">
    <property type="entry name" value="D_rib_pyranase"/>
    <property type="match status" value="1"/>
</dbReference>
<dbReference type="InterPro" id="IPR007721">
    <property type="entry name" value="RbsD_FucU"/>
</dbReference>
<dbReference type="NCBIfam" id="NF008761">
    <property type="entry name" value="PRK11797.1"/>
    <property type="match status" value="1"/>
</dbReference>
<evidence type="ECO:0000256" key="2">
    <source>
        <dbReference type="ARBA" id="ARBA00012862"/>
    </source>
</evidence>
<keyword evidence="4 6" id="KW-0413">Isomerase</keyword>
<evidence type="ECO:0000256" key="3">
    <source>
        <dbReference type="ARBA" id="ARBA00022490"/>
    </source>
</evidence>
<accession>A0A6N6RPZ9</accession>